<evidence type="ECO:0000313" key="3">
    <source>
        <dbReference type="Proteomes" id="UP000585836"/>
    </source>
</evidence>
<dbReference type="Gene3D" id="3.10.380.10">
    <property type="entry name" value="Colicin E3-like ribonuclease domain"/>
    <property type="match status" value="1"/>
</dbReference>
<evidence type="ECO:0000259" key="1">
    <source>
        <dbReference type="Pfam" id="PF09000"/>
    </source>
</evidence>
<sequence length="77" mass="9226">MSYIPRPRPCFLDNQEYLGAFNGEMRWRSKDKQRYYTWDRLHGEIEVFNARGRHLGALDAVTGVRIKDARKERRIDV</sequence>
<evidence type="ECO:0000313" key="2">
    <source>
        <dbReference type="EMBL" id="MBB5927719.1"/>
    </source>
</evidence>
<gene>
    <name evidence="2" type="ORF">FHS34_003182</name>
</gene>
<dbReference type="InterPro" id="IPR036725">
    <property type="entry name" value="ColE3_ribonuclease_sf"/>
</dbReference>
<dbReference type="Pfam" id="PF09000">
    <property type="entry name" value="Cytotoxic"/>
    <property type="match status" value="1"/>
</dbReference>
<keyword evidence="3" id="KW-1185">Reference proteome</keyword>
<dbReference type="SUPFAM" id="SSF63840">
    <property type="entry name" value="Ribonuclease domain of colicin E3"/>
    <property type="match status" value="1"/>
</dbReference>
<dbReference type="EMBL" id="JACHJK010000005">
    <property type="protein sequence ID" value="MBB5927719.1"/>
    <property type="molecule type" value="Genomic_DNA"/>
</dbReference>
<reference evidence="2 3" key="1">
    <citation type="submission" date="2020-08" db="EMBL/GenBank/DDBJ databases">
        <title>Genomic Encyclopedia of Type Strains, Phase III (KMG-III): the genomes of soil and plant-associated and newly described type strains.</title>
        <authorList>
            <person name="Whitman W."/>
        </authorList>
    </citation>
    <scope>NUCLEOTIDE SEQUENCE [LARGE SCALE GENOMIC DNA]</scope>
    <source>
        <strain evidence="2 3">CECT 3313</strain>
    </source>
</reference>
<feature type="domain" description="Colicin E3-like ribonuclease" evidence="1">
    <location>
        <begin position="23"/>
        <end position="75"/>
    </location>
</feature>
<dbReference type="AlphaFoldDB" id="A0A7W9URM8"/>
<dbReference type="InterPro" id="IPR009105">
    <property type="entry name" value="Colicin_E3_ribonuclease"/>
</dbReference>
<comment type="caution">
    <text evidence="2">The sequence shown here is derived from an EMBL/GenBank/DDBJ whole genome shotgun (WGS) entry which is preliminary data.</text>
</comment>
<accession>A0A7W9URM8</accession>
<dbReference type="GO" id="GO:0043022">
    <property type="term" value="F:ribosome binding"/>
    <property type="evidence" value="ECO:0007669"/>
    <property type="project" value="InterPro"/>
</dbReference>
<organism evidence="2 3">
    <name type="scientific">Streptomyces echinatus</name>
    <dbReference type="NCBI Taxonomy" id="67293"/>
    <lineage>
        <taxon>Bacteria</taxon>
        <taxon>Bacillati</taxon>
        <taxon>Actinomycetota</taxon>
        <taxon>Actinomycetes</taxon>
        <taxon>Kitasatosporales</taxon>
        <taxon>Streptomycetaceae</taxon>
        <taxon>Streptomyces</taxon>
    </lineage>
</organism>
<name>A0A7W9URM8_9ACTN</name>
<dbReference type="GO" id="GO:0016788">
    <property type="term" value="F:hydrolase activity, acting on ester bonds"/>
    <property type="evidence" value="ECO:0007669"/>
    <property type="project" value="InterPro"/>
</dbReference>
<dbReference type="GO" id="GO:0003723">
    <property type="term" value="F:RNA binding"/>
    <property type="evidence" value="ECO:0007669"/>
    <property type="project" value="InterPro"/>
</dbReference>
<proteinExistence type="predicted"/>
<protein>
    <recommendedName>
        <fullName evidence="1">Colicin E3-like ribonuclease domain-containing protein</fullName>
    </recommendedName>
</protein>
<dbReference type="Proteomes" id="UP000585836">
    <property type="component" value="Unassembled WGS sequence"/>
</dbReference>